<dbReference type="Pfam" id="PF09261">
    <property type="entry name" value="Alpha-mann_mid"/>
    <property type="match status" value="1"/>
</dbReference>
<dbReference type="GO" id="GO:0046872">
    <property type="term" value="F:metal ion binding"/>
    <property type="evidence" value="ECO:0007669"/>
    <property type="project" value="UniProtKB-KW"/>
</dbReference>
<dbReference type="Proteomes" id="UP001233999">
    <property type="component" value="Unassembled WGS sequence"/>
</dbReference>
<evidence type="ECO:0000256" key="3">
    <source>
        <dbReference type="ARBA" id="ARBA00022801"/>
    </source>
</evidence>
<keyword evidence="6 7" id="KW-0326">Glycosidase</keyword>
<reference evidence="9" key="1">
    <citation type="journal article" date="2023" name="IScience">
        <title>Live-bearing cockroach genome reveals convergent evolutionary mechanisms linked to viviparity in insects and beyond.</title>
        <authorList>
            <person name="Fouks B."/>
            <person name="Harrison M.C."/>
            <person name="Mikhailova A.A."/>
            <person name="Marchal E."/>
            <person name="English S."/>
            <person name="Carruthers M."/>
            <person name="Jennings E.C."/>
            <person name="Chiamaka E.L."/>
            <person name="Frigard R.A."/>
            <person name="Pippel M."/>
            <person name="Attardo G.M."/>
            <person name="Benoit J.B."/>
            <person name="Bornberg-Bauer E."/>
            <person name="Tobe S.S."/>
        </authorList>
    </citation>
    <scope>NUCLEOTIDE SEQUENCE</scope>
    <source>
        <strain evidence="9">Stay&amp;Tobe</strain>
    </source>
</reference>
<keyword evidence="4 7" id="KW-0862">Zinc</keyword>
<proteinExistence type="inferred from homology"/>
<dbReference type="Gene3D" id="1.20.1270.50">
    <property type="entry name" value="Glycoside hydrolase family 38, central domain"/>
    <property type="match status" value="2"/>
</dbReference>
<dbReference type="InterPro" id="IPR028995">
    <property type="entry name" value="Glyco_hydro_57/38_cen_sf"/>
</dbReference>
<dbReference type="InterPro" id="IPR015341">
    <property type="entry name" value="Glyco_hydro_38_cen"/>
</dbReference>
<feature type="domain" description="Glycoside hydrolase family 38 central" evidence="8">
    <location>
        <begin position="329"/>
        <end position="404"/>
    </location>
</feature>
<sequence>SCAPVDSEKLNIHIVPHSHNDLGGKKTTEQYYYGTRNDVQNAGVQYIFDTVVQSLEDNADRKFIIVETGYFWKWWMEQDEAKQLQVKTMVNDGRLEFVGGAWSMNDEATTHYYSIIDQFTWGLKRLNDTFGECGRPRVGWQIDTFGHSRVMASIFAEMGYDGLIIGRIDHSDKAERLSAKTAEMVWQGSPVFGASADIFTTVLSGTYEAPSGFCFDIVNCEDEPIIDNQNSPDYNVNERINDFIEYANAQKEYYNTNNILIPMGGDFHYQEAQSYFSNLDKLVKYANANGSVNVIYSTPSCYLKAVNDAGFTFTTKQDDFFPYASDENSYWTGFYTSRPTNKYFERLGNNLLQASKQLSSQTQRIRADPTRLNNMREGMGVMQNHQTITGTEKQNVADDYMRASTNTLEEGRLAGETSLNQLISLNDYVGVQTRSCLELNVSICWISESEKFVATVYNPLSHAVNHTVRVPVSTDVYPIGQSHQFLPIPESVLLLPEREGSAATYDLVFRAINIPPLGLRSYYIKRISDVFIPLLYTTETTIGDDDLQVNLDRQTGYVTSIVRNGVEFALDQKFYYYESFAGNNEEPANRSSGAHVFRPANPEPIQIGTTAYYEVYKGDIVDEIHQTINSWVRQVIRVYKEENYVEFEWLVGPIPVDDGIGKEVITRFTTDFDTNGLFYTDSNGRDMLERTRNSDISEPVSGNYYPVTSTILIRDTDKAQEFAILTDRAQGGSSLNDGQIELMLHRRLLNDDGFGIGESLDELEYSGGLVVRGKHTVMVGSTTGASPSFAAERRLTSTSKILGPWYFMTPTSVDFISWTNVHTMEFVGLNQDLPSNIVIHSLEPWDENSLLIRVEHIMGPDDDTELSQPVEINFEDIFSTFTVTSSRLTTLGGNQWTEDQNRLVWSSTDTRFYSYRELSFPKNLKAFNPLNDITTDIVDKEQIKPKF</sequence>
<dbReference type="Gene3D" id="2.60.40.1180">
    <property type="entry name" value="Golgi alpha-mannosidase II"/>
    <property type="match status" value="1"/>
</dbReference>
<reference evidence="9" key="2">
    <citation type="submission" date="2023-05" db="EMBL/GenBank/DDBJ databases">
        <authorList>
            <person name="Fouks B."/>
        </authorList>
    </citation>
    <scope>NUCLEOTIDE SEQUENCE</scope>
    <source>
        <strain evidence="9">Stay&amp;Tobe</strain>
        <tissue evidence="9">Testes</tissue>
    </source>
</reference>
<dbReference type="InterPro" id="IPR000602">
    <property type="entry name" value="Glyco_hydro_38_N"/>
</dbReference>
<dbReference type="SUPFAM" id="SSF88688">
    <property type="entry name" value="Families 57/38 glycoside transferase middle domain"/>
    <property type="match status" value="1"/>
</dbReference>
<keyword evidence="2 7" id="KW-0479">Metal-binding</keyword>
<comment type="cofactor">
    <cofactor evidence="7">
        <name>Zn(2+)</name>
        <dbReference type="ChEBI" id="CHEBI:29105"/>
    </cofactor>
    <text evidence="7">Binds 1 zinc ion per subunit.</text>
</comment>
<dbReference type="CDD" id="cd10810">
    <property type="entry name" value="GH38N_AMII_LAM_like"/>
    <property type="match status" value="1"/>
</dbReference>
<protein>
    <recommendedName>
        <fullName evidence="7">Alpha-mannosidase</fullName>
        <ecNumber evidence="7">3.2.1.-</ecNumber>
    </recommendedName>
</protein>
<dbReference type="Gene3D" id="2.70.98.30">
    <property type="entry name" value="Golgi alpha-mannosidase II, domain 4"/>
    <property type="match status" value="1"/>
</dbReference>
<keyword evidence="3 7" id="KW-0378">Hydrolase</keyword>
<dbReference type="InterPro" id="IPR011682">
    <property type="entry name" value="Glyco_hydro_38_C"/>
</dbReference>
<dbReference type="SMART" id="SM00872">
    <property type="entry name" value="Alpha-mann_mid"/>
    <property type="match status" value="1"/>
</dbReference>
<dbReference type="InterPro" id="IPR027291">
    <property type="entry name" value="Glyco_hydro_38_N_sf"/>
</dbReference>
<dbReference type="GO" id="GO:0030246">
    <property type="term" value="F:carbohydrate binding"/>
    <property type="evidence" value="ECO:0007669"/>
    <property type="project" value="InterPro"/>
</dbReference>
<gene>
    <name evidence="9" type="ORF">L9F63_001514</name>
</gene>
<keyword evidence="10" id="KW-1185">Reference proteome</keyword>
<dbReference type="SUPFAM" id="SSF88713">
    <property type="entry name" value="Glycoside hydrolase/deacetylase"/>
    <property type="match status" value="1"/>
</dbReference>
<dbReference type="GO" id="GO:0006013">
    <property type="term" value="P:mannose metabolic process"/>
    <property type="evidence" value="ECO:0007669"/>
    <property type="project" value="InterPro"/>
</dbReference>
<accession>A0AAD8EJL4</accession>
<dbReference type="InterPro" id="IPR013780">
    <property type="entry name" value="Glyco_hydro_b"/>
</dbReference>
<dbReference type="InterPro" id="IPR011013">
    <property type="entry name" value="Gal_mutarotase_sf_dom"/>
</dbReference>
<evidence type="ECO:0000256" key="5">
    <source>
        <dbReference type="ARBA" id="ARBA00023157"/>
    </source>
</evidence>
<dbReference type="FunFam" id="2.70.98.30:FF:000003">
    <property type="entry name" value="Alpha-mannosidase"/>
    <property type="match status" value="1"/>
</dbReference>
<evidence type="ECO:0000256" key="6">
    <source>
        <dbReference type="ARBA" id="ARBA00023295"/>
    </source>
</evidence>
<evidence type="ECO:0000313" key="10">
    <source>
        <dbReference type="Proteomes" id="UP001233999"/>
    </source>
</evidence>
<feature type="non-terminal residue" evidence="9">
    <location>
        <position position="1"/>
    </location>
</feature>
<dbReference type="EMBL" id="JASPKZ010003852">
    <property type="protein sequence ID" value="KAJ9591912.1"/>
    <property type="molecule type" value="Genomic_DNA"/>
</dbReference>
<dbReference type="PANTHER" id="PTHR11607">
    <property type="entry name" value="ALPHA-MANNOSIDASE"/>
    <property type="match status" value="1"/>
</dbReference>
<dbReference type="EC" id="3.2.1.-" evidence="7"/>
<dbReference type="Pfam" id="PF01074">
    <property type="entry name" value="Glyco_hydro_38N"/>
    <property type="match status" value="1"/>
</dbReference>
<evidence type="ECO:0000256" key="1">
    <source>
        <dbReference type="ARBA" id="ARBA00009792"/>
    </source>
</evidence>
<keyword evidence="5" id="KW-1015">Disulfide bond</keyword>
<evidence type="ECO:0000256" key="2">
    <source>
        <dbReference type="ARBA" id="ARBA00022723"/>
    </source>
</evidence>
<dbReference type="Pfam" id="PF07748">
    <property type="entry name" value="Glyco_hydro_38C"/>
    <property type="match status" value="1"/>
</dbReference>
<dbReference type="SUPFAM" id="SSF74650">
    <property type="entry name" value="Galactose mutarotase-like"/>
    <property type="match status" value="1"/>
</dbReference>
<dbReference type="Gene3D" id="2.60.40.1360">
    <property type="match status" value="1"/>
</dbReference>
<name>A0AAD8EJL4_DIPPU</name>
<dbReference type="InterPro" id="IPR037094">
    <property type="entry name" value="Glyco_hydro_38_cen_sf"/>
</dbReference>
<dbReference type="GO" id="GO:0004559">
    <property type="term" value="F:alpha-mannosidase activity"/>
    <property type="evidence" value="ECO:0007669"/>
    <property type="project" value="InterPro"/>
</dbReference>
<dbReference type="AlphaFoldDB" id="A0AAD8EJL4"/>
<dbReference type="FunFam" id="1.20.1270.50:FF:000002">
    <property type="entry name" value="Alpha-mannosidase"/>
    <property type="match status" value="1"/>
</dbReference>
<dbReference type="PANTHER" id="PTHR11607:SF3">
    <property type="entry name" value="LYSOSOMAL ALPHA-MANNOSIDASE"/>
    <property type="match status" value="1"/>
</dbReference>
<evidence type="ECO:0000259" key="8">
    <source>
        <dbReference type="SMART" id="SM00872"/>
    </source>
</evidence>
<dbReference type="InterPro" id="IPR050843">
    <property type="entry name" value="Glycosyl_Hydrlase_38"/>
</dbReference>
<comment type="caution">
    <text evidence="9">The sequence shown here is derived from an EMBL/GenBank/DDBJ whole genome shotgun (WGS) entry which is preliminary data.</text>
</comment>
<evidence type="ECO:0000313" key="9">
    <source>
        <dbReference type="EMBL" id="KAJ9591912.1"/>
    </source>
</evidence>
<evidence type="ECO:0000256" key="7">
    <source>
        <dbReference type="RuleBase" id="RU361199"/>
    </source>
</evidence>
<organism evidence="9 10">
    <name type="scientific">Diploptera punctata</name>
    <name type="common">Pacific beetle cockroach</name>
    <dbReference type="NCBI Taxonomy" id="6984"/>
    <lineage>
        <taxon>Eukaryota</taxon>
        <taxon>Metazoa</taxon>
        <taxon>Ecdysozoa</taxon>
        <taxon>Arthropoda</taxon>
        <taxon>Hexapoda</taxon>
        <taxon>Insecta</taxon>
        <taxon>Pterygota</taxon>
        <taxon>Neoptera</taxon>
        <taxon>Polyneoptera</taxon>
        <taxon>Dictyoptera</taxon>
        <taxon>Blattodea</taxon>
        <taxon>Blaberoidea</taxon>
        <taxon>Blaberidae</taxon>
        <taxon>Diplopterinae</taxon>
        <taxon>Diploptera</taxon>
    </lineage>
</organism>
<dbReference type="InterPro" id="IPR011330">
    <property type="entry name" value="Glyco_hydro/deAcase_b/a-brl"/>
</dbReference>
<dbReference type="FunFam" id="3.20.110.10:FF:000001">
    <property type="entry name" value="Alpha-mannosidase"/>
    <property type="match status" value="1"/>
</dbReference>
<feature type="non-terminal residue" evidence="9">
    <location>
        <position position="947"/>
    </location>
</feature>
<dbReference type="Gene3D" id="3.20.110.10">
    <property type="entry name" value="Glycoside hydrolase 38, N terminal domain"/>
    <property type="match status" value="1"/>
</dbReference>
<comment type="similarity">
    <text evidence="1 7">Belongs to the glycosyl hydrolase 38 family.</text>
</comment>
<dbReference type="GO" id="GO:0005764">
    <property type="term" value="C:lysosome"/>
    <property type="evidence" value="ECO:0007669"/>
    <property type="project" value="TreeGrafter"/>
</dbReference>
<evidence type="ECO:0000256" key="4">
    <source>
        <dbReference type="ARBA" id="ARBA00022833"/>
    </source>
</evidence>